<dbReference type="EMBL" id="JAGIOF010000001">
    <property type="protein sequence ID" value="MBP2386676.1"/>
    <property type="molecule type" value="Genomic_DNA"/>
</dbReference>
<dbReference type="Pfam" id="PF00156">
    <property type="entry name" value="Pribosyltran"/>
    <property type="match status" value="1"/>
</dbReference>
<dbReference type="RefSeq" id="WP_209997600.1">
    <property type="nucleotide sequence ID" value="NZ_BAAAJY010000002.1"/>
</dbReference>
<protein>
    <submittedName>
        <fullName evidence="2">Amidophosphoribosyltransferase</fullName>
    </submittedName>
</protein>
<dbReference type="InterPro" id="IPR029057">
    <property type="entry name" value="PRTase-like"/>
</dbReference>
<organism evidence="2 3">
    <name type="scientific">Paeniglutamicibacter kerguelensis</name>
    <dbReference type="NCBI Taxonomy" id="254788"/>
    <lineage>
        <taxon>Bacteria</taxon>
        <taxon>Bacillati</taxon>
        <taxon>Actinomycetota</taxon>
        <taxon>Actinomycetes</taxon>
        <taxon>Micrococcales</taxon>
        <taxon>Micrococcaceae</taxon>
        <taxon>Paeniglutamicibacter</taxon>
    </lineage>
</organism>
<evidence type="ECO:0000313" key="2">
    <source>
        <dbReference type="EMBL" id="MBP2386676.1"/>
    </source>
</evidence>
<name>A0ABS4XDX3_9MICC</name>
<gene>
    <name evidence="2" type="ORF">JOF47_002187</name>
</gene>
<dbReference type="InterPro" id="IPR000836">
    <property type="entry name" value="PRTase_dom"/>
</dbReference>
<reference evidence="2 3" key="1">
    <citation type="submission" date="2021-03" db="EMBL/GenBank/DDBJ databases">
        <title>Sequencing the genomes of 1000 actinobacteria strains.</title>
        <authorList>
            <person name="Klenk H.-P."/>
        </authorList>
    </citation>
    <scope>NUCLEOTIDE SEQUENCE [LARGE SCALE GENOMIC DNA]</scope>
    <source>
        <strain evidence="2 3">DSM 15797</strain>
    </source>
</reference>
<keyword evidence="3" id="KW-1185">Reference proteome</keyword>
<dbReference type="CDD" id="cd06223">
    <property type="entry name" value="PRTases_typeI"/>
    <property type="match status" value="1"/>
</dbReference>
<evidence type="ECO:0000313" key="3">
    <source>
        <dbReference type="Proteomes" id="UP001296993"/>
    </source>
</evidence>
<sequence length="60" mass="6042">MRATPGARRIHSSGAQVLFVDDVLTTGATLAEAHRCLAGHGLVVCGAVVLASTTAPSGNR</sequence>
<evidence type="ECO:0000259" key="1">
    <source>
        <dbReference type="Pfam" id="PF00156"/>
    </source>
</evidence>
<feature type="domain" description="Phosphoribosyltransferase" evidence="1">
    <location>
        <begin position="12"/>
        <end position="52"/>
    </location>
</feature>
<comment type="caution">
    <text evidence="2">The sequence shown here is derived from an EMBL/GenBank/DDBJ whole genome shotgun (WGS) entry which is preliminary data.</text>
</comment>
<dbReference type="Proteomes" id="UP001296993">
    <property type="component" value="Unassembled WGS sequence"/>
</dbReference>
<proteinExistence type="predicted"/>
<accession>A0ABS4XDX3</accession>
<dbReference type="SUPFAM" id="SSF53271">
    <property type="entry name" value="PRTase-like"/>
    <property type="match status" value="1"/>
</dbReference>
<dbReference type="Gene3D" id="3.40.50.2020">
    <property type="match status" value="1"/>
</dbReference>